<sequence length="109" mass="12058">MPLISESRPSEAGRKGRQRGSPDIRSRSVGKVIKEDFLPAVQNSMDRDVCYLVEGLSSDDPEIIMSSSWSQPPSPKSLSQGMLIGQELGGDARGIQQSYWPFMFVIRSI</sequence>
<name>A0AAE1BAR1_9GAST</name>
<gene>
    <name evidence="2" type="ORF">RRG08_010409</name>
</gene>
<organism evidence="2 3">
    <name type="scientific">Elysia crispata</name>
    <name type="common">lettuce slug</name>
    <dbReference type="NCBI Taxonomy" id="231223"/>
    <lineage>
        <taxon>Eukaryota</taxon>
        <taxon>Metazoa</taxon>
        <taxon>Spiralia</taxon>
        <taxon>Lophotrochozoa</taxon>
        <taxon>Mollusca</taxon>
        <taxon>Gastropoda</taxon>
        <taxon>Heterobranchia</taxon>
        <taxon>Euthyneura</taxon>
        <taxon>Panpulmonata</taxon>
        <taxon>Sacoglossa</taxon>
        <taxon>Placobranchoidea</taxon>
        <taxon>Plakobranchidae</taxon>
        <taxon>Elysia</taxon>
    </lineage>
</organism>
<feature type="compositionally biased region" description="Basic and acidic residues" evidence="1">
    <location>
        <begin position="8"/>
        <end position="27"/>
    </location>
</feature>
<dbReference type="AlphaFoldDB" id="A0AAE1BAR1"/>
<protein>
    <submittedName>
        <fullName evidence="2">Uncharacterized protein</fullName>
    </submittedName>
</protein>
<comment type="caution">
    <text evidence="2">The sequence shown here is derived from an EMBL/GenBank/DDBJ whole genome shotgun (WGS) entry which is preliminary data.</text>
</comment>
<keyword evidence="3" id="KW-1185">Reference proteome</keyword>
<dbReference type="EMBL" id="JAWDGP010000221">
    <property type="protein sequence ID" value="KAK3802638.1"/>
    <property type="molecule type" value="Genomic_DNA"/>
</dbReference>
<evidence type="ECO:0000313" key="3">
    <source>
        <dbReference type="Proteomes" id="UP001283361"/>
    </source>
</evidence>
<feature type="region of interest" description="Disordered" evidence="1">
    <location>
        <begin position="1"/>
        <end position="27"/>
    </location>
</feature>
<dbReference type="Proteomes" id="UP001283361">
    <property type="component" value="Unassembled WGS sequence"/>
</dbReference>
<accession>A0AAE1BAR1</accession>
<evidence type="ECO:0000313" key="2">
    <source>
        <dbReference type="EMBL" id="KAK3802638.1"/>
    </source>
</evidence>
<evidence type="ECO:0000256" key="1">
    <source>
        <dbReference type="SAM" id="MobiDB-lite"/>
    </source>
</evidence>
<reference evidence="2" key="1">
    <citation type="journal article" date="2023" name="G3 (Bethesda)">
        <title>A reference genome for the long-term kleptoplast-retaining sea slug Elysia crispata morphotype clarki.</title>
        <authorList>
            <person name="Eastman K.E."/>
            <person name="Pendleton A.L."/>
            <person name="Shaikh M.A."/>
            <person name="Suttiyut T."/>
            <person name="Ogas R."/>
            <person name="Tomko P."/>
            <person name="Gavelis G."/>
            <person name="Widhalm J.R."/>
            <person name="Wisecaver J.H."/>
        </authorList>
    </citation>
    <scope>NUCLEOTIDE SEQUENCE</scope>
    <source>
        <strain evidence="2">ECLA1</strain>
    </source>
</reference>
<proteinExistence type="predicted"/>